<dbReference type="EC" id="1.1.5.4" evidence="8"/>
<reference evidence="9 10" key="1">
    <citation type="submission" date="2015-02" db="EMBL/GenBank/DDBJ databases">
        <authorList>
            <person name="Slaby B."/>
            <person name="Hentschel U."/>
        </authorList>
    </citation>
    <scope>NUCLEOTIDE SEQUENCE [LARGE SCALE GENOMIC DNA]</scope>
    <source>
        <strain evidence="9">15L</strain>
    </source>
</reference>
<evidence type="ECO:0000256" key="7">
    <source>
        <dbReference type="ARBA" id="ARBA00023002"/>
    </source>
</evidence>
<dbReference type="UniPathway" id="UPA00223">
    <property type="reaction ID" value="UER01008"/>
</dbReference>
<comment type="catalytic activity">
    <reaction evidence="1 8">
        <text>(S)-malate + a quinone = a quinol + oxaloacetate</text>
        <dbReference type="Rhea" id="RHEA:46012"/>
        <dbReference type="ChEBI" id="CHEBI:15589"/>
        <dbReference type="ChEBI" id="CHEBI:16452"/>
        <dbReference type="ChEBI" id="CHEBI:24646"/>
        <dbReference type="ChEBI" id="CHEBI:132124"/>
        <dbReference type="EC" id="1.1.5.4"/>
    </reaction>
</comment>
<keyword evidence="5 8" id="KW-0285">Flavoprotein</keyword>
<dbReference type="InterPro" id="IPR036188">
    <property type="entry name" value="FAD/NAD-bd_sf"/>
</dbReference>
<evidence type="ECO:0000256" key="5">
    <source>
        <dbReference type="ARBA" id="ARBA00022630"/>
    </source>
</evidence>
<dbReference type="NCBIfam" id="NF003611">
    <property type="entry name" value="PRK05257.3-2"/>
    <property type="match status" value="1"/>
</dbReference>
<dbReference type="GO" id="GO:0006099">
    <property type="term" value="P:tricarboxylic acid cycle"/>
    <property type="evidence" value="ECO:0007669"/>
    <property type="project" value="UniProtKB-UniRule"/>
</dbReference>
<evidence type="ECO:0000256" key="2">
    <source>
        <dbReference type="ARBA" id="ARBA00001974"/>
    </source>
</evidence>
<protein>
    <recommendedName>
        <fullName evidence="8">Probable malate:quinone oxidoreductase</fullName>
        <ecNumber evidence="8">1.1.5.4</ecNumber>
    </recommendedName>
    <alternativeName>
        <fullName evidence="8">MQO</fullName>
    </alternativeName>
    <alternativeName>
        <fullName evidence="8">Malate dehydrogenase [quinone]</fullName>
    </alternativeName>
</protein>
<evidence type="ECO:0000256" key="6">
    <source>
        <dbReference type="ARBA" id="ARBA00022827"/>
    </source>
</evidence>
<comment type="similarity">
    <text evidence="8">Belongs to the MQO family.</text>
</comment>
<dbReference type="Gene3D" id="3.30.9.10">
    <property type="entry name" value="D-Amino Acid Oxidase, subunit A, domain 2"/>
    <property type="match status" value="1"/>
</dbReference>
<evidence type="ECO:0000256" key="3">
    <source>
        <dbReference type="ARBA" id="ARBA00005012"/>
    </source>
</evidence>
<evidence type="ECO:0000313" key="10">
    <source>
        <dbReference type="Proteomes" id="UP000035037"/>
    </source>
</evidence>
<evidence type="ECO:0000313" key="9">
    <source>
        <dbReference type="EMBL" id="KKZ12312.1"/>
    </source>
</evidence>
<accession>A0A0G8AVT8</accession>
<evidence type="ECO:0000256" key="1">
    <source>
        <dbReference type="ARBA" id="ARBA00001139"/>
    </source>
</evidence>
<dbReference type="Proteomes" id="UP000035037">
    <property type="component" value="Unassembled WGS sequence"/>
</dbReference>
<dbReference type="Gene3D" id="3.50.50.60">
    <property type="entry name" value="FAD/NAD(P)-binding domain"/>
    <property type="match status" value="1"/>
</dbReference>
<dbReference type="AlphaFoldDB" id="A0A0G8AVT8"/>
<sequence length="495" mass="53673">MVERIQADAVLVGAGMMSATLATLLQQLEPGLTVVILERLGRVAAESSAALNNAGTGHGANCELNYTPMDAHGRPNLHKALAINGAYEQSLQFWAALVEQGALSCPGTFLHQVPHYSLVWGEEDVAALEQRQQRMAALPQFAGMVFSRDHAALRDWLPLVMEGRPGEDVMAATRYGRGTDVDFGALTESLLSWLQRQPGVELRLNHVLRNLCRGSDGLWHLDVDHGGKRVQVDSPFVFLGAGGGTLLLLQRAGLPEARGYGGFPVSGRWLICQTAPLIGRHWGKVYGKAPMGAPPMSMPHLDSRWISGHRGLLFGPYAGFSSKFLKHGSLLDLPASVRPHNLLPMVRVGLRERHLVGYLLQQLRQGSRERLSGLRRFLPQARPEDWNLAVAGQRVQIIKQEPGRGAQLKLGTEVVAAADGSLAALLGASPGASTAVNIMVNLLQRCFPQRFRSGHWSQRLARLLPYDPTTTAAASAAALGQCRQRCDAILGLTEV</sequence>
<keyword evidence="6 8" id="KW-0274">FAD</keyword>
<reference evidence="9 10" key="2">
    <citation type="submission" date="2015-05" db="EMBL/GenBank/DDBJ databases">
        <title>Lifestyle Evolution in Cyanobacterial Symbionts of Sponges.</title>
        <authorList>
            <person name="Burgsdorf I."/>
            <person name="Slaby B.M."/>
            <person name="Handley K.M."/>
            <person name="Haber M."/>
            <person name="Blom J."/>
            <person name="Marshall C.W."/>
            <person name="Gilbert J.A."/>
            <person name="Hentschel U."/>
            <person name="Steindler L."/>
        </authorList>
    </citation>
    <scope>NUCLEOTIDE SEQUENCE [LARGE SCALE GENOMIC DNA]</scope>
    <source>
        <strain evidence="9">15L</strain>
    </source>
</reference>
<name>A0A0G8AVT8_9SYNE</name>
<dbReference type="NCBIfam" id="TIGR01320">
    <property type="entry name" value="mal_quin_oxido"/>
    <property type="match status" value="1"/>
</dbReference>
<comment type="caution">
    <text evidence="9">The sequence shown here is derived from an EMBL/GenBank/DDBJ whole genome shotgun (WGS) entry which is preliminary data.</text>
</comment>
<evidence type="ECO:0000256" key="8">
    <source>
        <dbReference type="HAMAP-Rule" id="MF_00212"/>
    </source>
</evidence>
<comment type="cofactor">
    <cofactor evidence="2 8">
        <name>FAD</name>
        <dbReference type="ChEBI" id="CHEBI:57692"/>
    </cofactor>
</comment>
<evidence type="ECO:0000256" key="4">
    <source>
        <dbReference type="ARBA" id="ARBA00022532"/>
    </source>
</evidence>
<dbReference type="NCBIfam" id="NF003606">
    <property type="entry name" value="PRK05257.2-1"/>
    <property type="match status" value="1"/>
</dbReference>
<dbReference type="Pfam" id="PF06039">
    <property type="entry name" value="Mqo"/>
    <property type="match status" value="1"/>
</dbReference>
<dbReference type="EMBL" id="JYFQ01000113">
    <property type="protein sequence ID" value="KKZ12312.1"/>
    <property type="molecule type" value="Genomic_DNA"/>
</dbReference>
<dbReference type="HAMAP" id="MF_00212">
    <property type="entry name" value="MQO"/>
    <property type="match status" value="1"/>
</dbReference>
<dbReference type="InterPro" id="IPR006231">
    <property type="entry name" value="MQO"/>
</dbReference>
<keyword evidence="4 8" id="KW-0816">Tricarboxylic acid cycle</keyword>
<proteinExistence type="inferred from homology"/>
<gene>
    <name evidence="8" type="primary">mqo</name>
    <name evidence="9" type="ORF">TQ37_05710</name>
</gene>
<comment type="pathway">
    <text evidence="3 8">Carbohydrate metabolism; tricarboxylic acid cycle; oxaloacetate from (S)-malate (quinone route): step 1/1.</text>
</comment>
<dbReference type="SUPFAM" id="SSF51905">
    <property type="entry name" value="FAD/NAD(P)-binding domain"/>
    <property type="match status" value="1"/>
</dbReference>
<dbReference type="PATRIC" id="fig|1608419.3.peg.175"/>
<keyword evidence="7 8" id="KW-0560">Oxidoreductase</keyword>
<organism evidence="9 10">
    <name type="scientific">Candidatus Synechococcus spongiarum 15L</name>
    <dbReference type="NCBI Taxonomy" id="1608419"/>
    <lineage>
        <taxon>Bacteria</taxon>
        <taxon>Bacillati</taxon>
        <taxon>Cyanobacteriota</taxon>
        <taxon>Cyanophyceae</taxon>
        <taxon>Synechococcales</taxon>
        <taxon>Synechococcaceae</taxon>
        <taxon>Synechococcus</taxon>
    </lineage>
</organism>
<dbReference type="GO" id="GO:0008924">
    <property type="term" value="F:L-malate dehydrogenase (quinone) activity"/>
    <property type="evidence" value="ECO:0007669"/>
    <property type="project" value="UniProtKB-UniRule"/>
</dbReference>